<proteinExistence type="predicted"/>
<name>A0ABP0K6U1_9DINO</name>
<accession>A0ABP0K6U1</accession>
<gene>
    <name evidence="2" type="ORF">CCMP2556_LOCUS14865</name>
</gene>
<dbReference type="Proteomes" id="UP001642484">
    <property type="component" value="Unassembled WGS sequence"/>
</dbReference>
<protein>
    <submittedName>
        <fullName evidence="2">Uncharacterized protein</fullName>
    </submittedName>
</protein>
<comment type="caution">
    <text evidence="2">The sequence shown here is derived from an EMBL/GenBank/DDBJ whole genome shotgun (WGS) entry which is preliminary data.</text>
</comment>
<dbReference type="EMBL" id="CAXAMN010007713">
    <property type="protein sequence ID" value="CAK9022498.1"/>
    <property type="molecule type" value="Genomic_DNA"/>
</dbReference>
<evidence type="ECO:0000313" key="2">
    <source>
        <dbReference type="EMBL" id="CAK9022498.1"/>
    </source>
</evidence>
<evidence type="ECO:0000256" key="1">
    <source>
        <dbReference type="SAM" id="MobiDB-lite"/>
    </source>
</evidence>
<keyword evidence="3" id="KW-1185">Reference proteome</keyword>
<organism evidence="2 3">
    <name type="scientific">Durusdinium trenchii</name>
    <dbReference type="NCBI Taxonomy" id="1381693"/>
    <lineage>
        <taxon>Eukaryota</taxon>
        <taxon>Sar</taxon>
        <taxon>Alveolata</taxon>
        <taxon>Dinophyceae</taxon>
        <taxon>Suessiales</taxon>
        <taxon>Symbiodiniaceae</taxon>
        <taxon>Durusdinium</taxon>
    </lineage>
</organism>
<reference evidence="2 3" key="1">
    <citation type="submission" date="2024-02" db="EMBL/GenBank/DDBJ databases">
        <authorList>
            <person name="Chen Y."/>
            <person name="Shah S."/>
            <person name="Dougan E. K."/>
            <person name="Thang M."/>
            <person name="Chan C."/>
        </authorList>
    </citation>
    <scope>NUCLEOTIDE SEQUENCE [LARGE SCALE GENOMIC DNA]</scope>
</reference>
<sequence length="125" mass="13969">MQPARFGGPTPRRTSRQEQVNQLASVAEELTDALEDAKSIEAQLSSDLALTQQQLAEAVARVSQLEDNGGSALQETVAQQAAELEAERAHVRELQLRVARVEVEWNLEQALKKKGRSYNFRHFDI</sequence>
<feature type="region of interest" description="Disordered" evidence="1">
    <location>
        <begin position="1"/>
        <end position="21"/>
    </location>
</feature>
<evidence type="ECO:0000313" key="3">
    <source>
        <dbReference type="Proteomes" id="UP001642484"/>
    </source>
</evidence>